<dbReference type="GO" id="GO:0005524">
    <property type="term" value="F:ATP binding"/>
    <property type="evidence" value="ECO:0007669"/>
    <property type="project" value="InterPro"/>
</dbReference>
<dbReference type="GO" id="GO:0016887">
    <property type="term" value="F:ATP hydrolysis activity"/>
    <property type="evidence" value="ECO:0007669"/>
    <property type="project" value="InterPro"/>
</dbReference>
<dbReference type="Pfam" id="PF00437">
    <property type="entry name" value="T2SSE"/>
    <property type="match status" value="1"/>
</dbReference>
<dbReference type="SUPFAM" id="SSF52540">
    <property type="entry name" value="P-loop containing nucleoside triphosphate hydrolases"/>
    <property type="match status" value="1"/>
</dbReference>
<feature type="domain" description="Bacterial type II secretion system protein E" evidence="2">
    <location>
        <begin position="196"/>
        <end position="210"/>
    </location>
</feature>
<dbReference type="InterPro" id="IPR001482">
    <property type="entry name" value="T2SS/T4SS_dom"/>
</dbReference>
<accession>A0A6J4MEM1</accession>
<dbReference type="PANTHER" id="PTHR30486">
    <property type="entry name" value="TWITCHING MOTILITY PROTEIN PILT"/>
    <property type="match status" value="1"/>
</dbReference>
<comment type="similarity">
    <text evidence="1">Belongs to the GSP E family.</text>
</comment>
<dbReference type="SMART" id="SM00382">
    <property type="entry name" value="AAA"/>
    <property type="match status" value="1"/>
</dbReference>
<proteinExistence type="inferred from homology"/>
<dbReference type="PROSITE" id="PS00662">
    <property type="entry name" value="T2SP_E"/>
    <property type="match status" value="1"/>
</dbReference>
<evidence type="ECO:0000259" key="2">
    <source>
        <dbReference type="PROSITE" id="PS00662"/>
    </source>
</evidence>
<evidence type="ECO:0000313" key="3">
    <source>
        <dbReference type="EMBL" id="CAA9357634.1"/>
    </source>
</evidence>
<dbReference type="InterPro" id="IPR006321">
    <property type="entry name" value="PilT/PilU"/>
</dbReference>
<dbReference type="Gene3D" id="3.40.50.300">
    <property type="entry name" value="P-loop containing nucleotide triphosphate hydrolases"/>
    <property type="match status" value="1"/>
</dbReference>
<gene>
    <name evidence="3" type="ORF">AVDCRST_MAG68-4187</name>
</gene>
<sequence>MENPPLELLLRALIEHRGSDLHLSPGIEPRIRVDGEMIPLRIAPLPAGHIQALVEEGMPTALRDRWRDAADLDFAYQSPDLGRFRVNVYTGWRGVGAVLRVIPAVVPSAQELRLPAAVAGLARIPSGLVLVTGPTGSGKSTTLAALVDLVNRERAGHIITIEDPVEFTHESRACIVTHREVGRDVASFPGALRAALREDPDVVVVGEIRDAETMQLALTAAETGHLVFGTLHTGSATRTANRVVDMVPPERQQQVRGQFAEVLRAIVTQRLVRKRGGGRLAAYEILLNTTPVQNNIRENKPALIEGAMNDRASGMQTLERALAVMVVQGWVEEDEAAAAANSPESLRAEIGALRGTAGAPRR</sequence>
<organism evidence="3">
    <name type="scientific">uncultured Gemmatimonadota bacterium</name>
    <dbReference type="NCBI Taxonomy" id="203437"/>
    <lineage>
        <taxon>Bacteria</taxon>
        <taxon>Pseudomonadati</taxon>
        <taxon>Gemmatimonadota</taxon>
        <taxon>environmental samples</taxon>
    </lineage>
</organism>
<name>A0A6J4MEM1_9BACT</name>
<dbReference type="InterPro" id="IPR003593">
    <property type="entry name" value="AAA+_ATPase"/>
</dbReference>
<dbReference type="EMBL" id="CADCTW010000191">
    <property type="protein sequence ID" value="CAA9357634.1"/>
    <property type="molecule type" value="Genomic_DNA"/>
</dbReference>
<dbReference type="InterPro" id="IPR050921">
    <property type="entry name" value="T4SS_GSP_E_ATPase"/>
</dbReference>
<dbReference type="CDD" id="cd01131">
    <property type="entry name" value="PilT"/>
    <property type="match status" value="1"/>
</dbReference>
<dbReference type="AlphaFoldDB" id="A0A6J4MEM1"/>
<protein>
    <submittedName>
        <fullName evidence="3">Twitching motility protein PilT</fullName>
    </submittedName>
</protein>
<reference evidence="3" key="1">
    <citation type="submission" date="2020-02" db="EMBL/GenBank/DDBJ databases">
        <authorList>
            <person name="Meier V. D."/>
        </authorList>
    </citation>
    <scope>NUCLEOTIDE SEQUENCE</scope>
    <source>
        <strain evidence="3">AVDCRST_MAG68</strain>
    </source>
</reference>
<dbReference type="NCBIfam" id="TIGR01420">
    <property type="entry name" value="pilT_fam"/>
    <property type="match status" value="1"/>
</dbReference>
<dbReference type="InterPro" id="IPR027417">
    <property type="entry name" value="P-loop_NTPase"/>
</dbReference>
<dbReference type="Gene3D" id="3.30.450.90">
    <property type="match status" value="1"/>
</dbReference>
<evidence type="ECO:0000256" key="1">
    <source>
        <dbReference type="ARBA" id="ARBA00006611"/>
    </source>
</evidence>